<protein>
    <submittedName>
        <fullName evidence="4">Tautomerase family protein</fullName>
    </submittedName>
</protein>
<dbReference type="PANTHER" id="PTHR35530">
    <property type="entry name" value="TAUTOMERASE-RELATED"/>
    <property type="match status" value="1"/>
</dbReference>
<dbReference type="RefSeq" id="WP_306410241.1">
    <property type="nucleotide sequence ID" value="NZ_JANFPI010000002.1"/>
</dbReference>
<keyword evidence="2" id="KW-0413">Isomerase</keyword>
<name>A0AAE3N087_9HYPH</name>
<proteinExistence type="inferred from homology"/>
<feature type="domain" description="4-oxalocrotonate tautomerase-like" evidence="3">
    <location>
        <begin position="86"/>
        <end position="134"/>
    </location>
</feature>
<evidence type="ECO:0000313" key="5">
    <source>
        <dbReference type="Proteomes" id="UP001208771"/>
    </source>
</evidence>
<evidence type="ECO:0000256" key="1">
    <source>
        <dbReference type="ARBA" id="ARBA00006723"/>
    </source>
</evidence>
<dbReference type="InterPro" id="IPR014347">
    <property type="entry name" value="Tautomerase/MIF_sf"/>
</dbReference>
<reference evidence="4" key="1">
    <citation type="submission" date="2022-07" db="EMBL/GenBank/DDBJ databases">
        <title>Ectorhizobium quercum gen.nov., sp. nov.</title>
        <authorList>
            <person name="Ma T."/>
            <person name="Li Y."/>
        </authorList>
    </citation>
    <scope>NUCLEOTIDE SEQUENCE</scope>
    <source>
        <strain evidence="4">BDR2-2</strain>
    </source>
</reference>
<accession>A0AAE3N087</accession>
<dbReference type="Pfam" id="PF01361">
    <property type="entry name" value="Tautomerase"/>
    <property type="match status" value="2"/>
</dbReference>
<keyword evidence="5" id="KW-1185">Reference proteome</keyword>
<evidence type="ECO:0000313" key="4">
    <source>
        <dbReference type="EMBL" id="MCX8996452.1"/>
    </source>
</evidence>
<evidence type="ECO:0000256" key="2">
    <source>
        <dbReference type="ARBA" id="ARBA00023235"/>
    </source>
</evidence>
<dbReference type="InterPro" id="IPR004370">
    <property type="entry name" value="4-OT-like_dom"/>
</dbReference>
<comment type="similarity">
    <text evidence="1">Belongs to the 4-oxalocrotonate tautomerase family.</text>
</comment>
<evidence type="ECO:0000259" key="3">
    <source>
        <dbReference type="Pfam" id="PF01361"/>
    </source>
</evidence>
<dbReference type="Gene3D" id="3.30.429.10">
    <property type="entry name" value="Macrophage Migration Inhibitory Factor"/>
    <property type="match status" value="2"/>
</dbReference>
<dbReference type="Proteomes" id="UP001208771">
    <property type="component" value="Unassembled WGS sequence"/>
</dbReference>
<gene>
    <name evidence="4" type="ORF">NOF55_04965</name>
</gene>
<dbReference type="GO" id="GO:0016853">
    <property type="term" value="F:isomerase activity"/>
    <property type="evidence" value="ECO:0007669"/>
    <property type="project" value="UniProtKB-KW"/>
</dbReference>
<dbReference type="EMBL" id="JANFPI010000002">
    <property type="protein sequence ID" value="MCX8996452.1"/>
    <property type="molecule type" value="Genomic_DNA"/>
</dbReference>
<organism evidence="4 5">
    <name type="scientific">Ectorhizobium quercum</name>
    <dbReference type="NCBI Taxonomy" id="2965071"/>
    <lineage>
        <taxon>Bacteria</taxon>
        <taxon>Pseudomonadati</taxon>
        <taxon>Pseudomonadota</taxon>
        <taxon>Alphaproteobacteria</taxon>
        <taxon>Hyphomicrobiales</taxon>
        <taxon>Rhizobiaceae</taxon>
        <taxon>Ectorhizobium</taxon>
    </lineage>
</organism>
<comment type="caution">
    <text evidence="4">The sequence shown here is derived from an EMBL/GenBank/DDBJ whole genome shotgun (WGS) entry which is preliminary data.</text>
</comment>
<dbReference type="SUPFAM" id="SSF55331">
    <property type="entry name" value="Tautomerase/MIF"/>
    <property type="match status" value="1"/>
</dbReference>
<feature type="domain" description="4-oxalocrotonate tautomerase-like" evidence="3">
    <location>
        <begin position="18"/>
        <end position="75"/>
    </location>
</feature>
<dbReference type="AlphaFoldDB" id="A0AAE3N087"/>
<dbReference type="PANTHER" id="PTHR35530:SF2">
    <property type="entry name" value="BSL4019 PROTEIN"/>
    <property type="match status" value="1"/>
</dbReference>
<sequence>MINDHRRVNRTPMEKAMPFVHIRIAGKRLPESNLNLLQDETTRLMESVLAKKRELTAVLVEQLPAGGWAVGGQAVPAAAHLEATITAGTSTREEKARFIDKATALLKSVCGTPLPLATYVVVRELPSESWGYDGRTQASRRPMTAPAT</sequence>